<protein>
    <submittedName>
        <fullName evidence="1">14303_t:CDS:1</fullName>
    </submittedName>
</protein>
<dbReference type="AlphaFoldDB" id="A0A9N9AUM6"/>
<dbReference type="EMBL" id="CAJVPP010001200">
    <property type="protein sequence ID" value="CAG8540584.1"/>
    <property type="molecule type" value="Genomic_DNA"/>
</dbReference>
<organism evidence="1 2">
    <name type="scientific">Funneliformis mosseae</name>
    <name type="common">Endomycorrhizal fungus</name>
    <name type="synonym">Glomus mosseae</name>
    <dbReference type="NCBI Taxonomy" id="27381"/>
    <lineage>
        <taxon>Eukaryota</taxon>
        <taxon>Fungi</taxon>
        <taxon>Fungi incertae sedis</taxon>
        <taxon>Mucoromycota</taxon>
        <taxon>Glomeromycotina</taxon>
        <taxon>Glomeromycetes</taxon>
        <taxon>Glomerales</taxon>
        <taxon>Glomeraceae</taxon>
        <taxon>Funneliformis</taxon>
    </lineage>
</organism>
<dbReference type="Proteomes" id="UP000789375">
    <property type="component" value="Unassembled WGS sequence"/>
</dbReference>
<comment type="caution">
    <text evidence="1">The sequence shown here is derived from an EMBL/GenBank/DDBJ whole genome shotgun (WGS) entry which is preliminary data.</text>
</comment>
<reference evidence="1" key="1">
    <citation type="submission" date="2021-06" db="EMBL/GenBank/DDBJ databases">
        <authorList>
            <person name="Kallberg Y."/>
            <person name="Tangrot J."/>
            <person name="Rosling A."/>
        </authorList>
    </citation>
    <scope>NUCLEOTIDE SEQUENCE</scope>
    <source>
        <strain evidence="1">87-6 pot B 2015</strain>
    </source>
</reference>
<sequence length="272" mass="30704">MADAAADVTDSILYGVEVASHAVEAIDSEKEDKILKEDIEELLKFQTALAESIADVGEKMTSVDEKIVGANDKVELVIEKVSEMQNTIEKVSEMQITMQNLMNNQKNEKSNQDKIDIIFNESLLPFEYYEEADEPPRSDRLRKFIHGHREPFTSGNIIPEQYKSLVNRAVDQNPGRRPIFSKMLTDLKDIFNNYTQHPISRSGSLNNGRPPLPPPVRKLTVHTIAAADEDCAIDFNSINSMSLEKAIDEHKKNSTDKNSLLNLNQEYLKVSL</sequence>
<proteinExistence type="predicted"/>
<accession>A0A9N9AUM6</accession>
<name>A0A9N9AUM6_FUNMO</name>
<evidence type="ECO:0000313" key="2">
    <source>
        <dbReference type="Proteomes" id="UP000789375"/>
    </source>
</evidence>
<gene>
    <name evidence="1" type="ORF">FMOSSE_LOCUS5959</name>
</gene>
<evidence type="ECO:0000313" key="1">
    <source>
        <dbReference type="EMBL" id="CAG8540584.1"/>
    </source>
</evidence>
<keyword evidence="2" id="KW-1185">Reference proteome</keyword>